<keyword evidence="5" id="KW-0699">rRNA-binding</keyword>
<dbReference type="NCBIfam" id="NF001109">
    <property type="entry name" value="PRK00136.1"/>
    <property type="match status" value="1"/>
</dbReference>
<protein>
    <recommendedName>
        <fullName evidence="4 5">Small ribosomal subunit protein uS8</fullName>
    </recommendedName>
</protein>
<keyword evidence="5" id="KW-0694">RNA-binding</keyword>
<dbReference type="GO" id="GO:0005840">
    <property type="term" value="C:ribosome"/>
    <property type="evidence" value="ECO:0007669"/>
    <property type="project" value="UniProtKB-KW"/>
</dbReference>
<sequence>MDPVADMLTIIRNGYLAHKQQVSVPYSKFKLEIAKVLEKNNYISNVKKEKNSISIDLIYVVNKPKIHQIKKISKLGLRNYSKSKNIKTIKGGKGTIVISTPKGVMTGYDAKKKNLGGEIICEVW</sequence>
<comment type="similarity">
    <text evidence="1 5 6">Belongs to the universal ribosomal protein uS8 family.</text>
</comment>
<proteinExistence type="inferred from homology"/>
<evidence type="ECO:0000256" key="1">
    <source>
        <dbReference type="ARBA" id="ARBA00006471"/>
    </source>
</evidence>
<evidence type="ECO:0000256" key="6">
    <source>
        <dbReference type="RuleBase" id="RU003660"/>
    </source>
</evidence>
<dbReference type="PANTHER" id="PTHR11758">
    <property type="entry name" value="40S RIBOSOMAL PROTEIN S15A"/>
    <property type="match status" value="1"/>
</dbReference>
<evidence type="ECO:0000256" key="5">
    <source>
        <dbReference type="HAMAP-Rule" id="MF_01302"/>
    </source>
</evidence>
<evidence type="ECO:0000256" key="4">
    <source>
        <dbReference type="ARBA" id="ARBA00035258"/>
    </source>
</evidence>
<dbReference type="GO" id="GO:0005737">
    <property type="term" value="C:cytoplasm"/>
    <property type="evidence" value="ECO:0007669"/>
    <property type="project" value="UniProtKB-ARBA"/>
</dbReference>
<dbReference type="GO" id="GO:0019843">
    <property type="term" value="F:rRNA binding"/>
    <property type="evidence" value="ECO:0007669"/>
    <property type="project" value="UniProtKB-UniRule"/>
</dbReference>
<comment type="function">
    <text evidence="5">One of the primary rRNA binding proteins, it binds directly to 16S rRNA central domain where it helps coordinate assembly of the platform of the 30S subunit.</text>
</comment>
<comment type="subunit">
    <text evidence="5">Part of the 30S ribosomal subunit. Contacts proteins S5 and S12.</text>
</comment>
<keyword evidence="2 5" id="KW-0689">Ribosomal protein</keyword>
<dbReference type="InterPro" id="IPR000630">
    <property type="entry name" value="Ribosomal_uS8"/>
</dbReference>
<dbReference type="Gene3D" id="3.30.1490.10">
    <property type="match status" value="1"/>
</dbReference>
<dbReference type="HAMAP" id="MF_01302_B">
    <property type="entry name" value="Ribosomal_uS8_B"/>
    <property type="match status" value="1"/>
</dbReference>
<dbReference type="FunFam" id="3.30.1490.10:FF:000001">
    <property type="entry name" value="30S ribosomal protein S8"/>
    <property type="match status" value="1"/>
</dbReference>
<reference evidence="7 8" key="1">
    <citation type="journal article" date="2016" name="Nat. Commun.">
        <title>Thousands of microbial genomes shed light on interconnected biogeochemical processes in an aquifer system.</title>
        <authorList>
            <person name="Anantharaman K."/>
            <person name="Brown C.T."/>
            <person name="Hug L.A."/>
            <person name="Sharon I."/>
            <person name="Castelle C.J."/>
            <person name="Probst A.J."/>
            <person name="Thomas B.C."/>
            <person name="Singh A."/>
            <person name="Wilkins M.J."/>
            <person name="Karaoz U."/>
            <person name="Brodie E.L."/>
            <person name="Williams K.H."/>
            <person name="Hubbard S.S."/>
            <person name="Banfield J.F."/>
        </authorList>
    </citation>
    <scope>NUCLEOTIDE SEQUENCE [LARGE SCALE GENOMIC DNA]</scope>
</reference>
<dbReference type="GO" id="GO:1990904">
    <property type="term" value="C:ribonucleoprotein complex"/>
    <property type="evidence" value="ECO:0007669"/>
    <property type="project" value="UniProtKB-KW"/>
</dbReference>
<evidence type="ECO:0000313" key="8">
    <source>
        <dbReference type="Proteomes" id="UP000176317"/>
    </source>
</evidence>
<evidence type="ECO:0000313" key="7">
    <source>
        <dbReference type="EMBL" id="OGD85466.1"/>
    </source>
</evidence>
<dbReference type="InterPro" id="IPR047863">
    <property type="entry name" value="Ribosomal_uS8_CS"/>
</dbReference>
<comment type="caution">
    <text evidence="7">The sequence shown here is derived from an EMBL/GenBank/DDBJ whole genome shotgun (WGS) entry which is preliminary data.</text>
</comment>
<evidence type="ECO:0000256" key="3">
    <source>
        <dbReference type="ARBA" id="ARBA00023274"/>
    </source>
</evidence>
<dbReference type="InterPro" id="IPR035987">
    <property type="entry name" value="Ribosomal_uS8_sf"/>
</dbReference>
<dbReference type="Pfam" id="PF00410">
    <property type="entry name" value="Ribosomal_S8"/>
    <property type="match status" value="1"/>
</dbReference>
<keyword evidence="3 5" id="KW-0687">Ribonucleoprotein</keyword>
<organism evidence="7 8">
    <name type="scientific">Candidatus Curtissbacteria bacterium RBG_13_35_7</name>
    <dbReference type="NCBI Taxonomy" id="1797705"/>
    <lineage>
        <taxon>Bacteria</taxon>
        <taxon>Candidatus Curtissiibacteriota</taxon>
    </lineage>
</organism>
<dbReference type="PROSITE" id="PS00053">
    <property type="entry name" value="RIBOSOMAL_S8"/>
    <property type="match status" value="1"/>
</dbReference>
<dbReference type="SUPFAM" id="SSF56047">
    <property type="entry name" value="Ribosomal protein S8"/>
    <property type="match status" value="1"/>
</dbReference>
<accession>A0A1F5G0S9</accession>
<dbReference type="Proteomes" id="UP000176317">
    <property type="component" value="Unassembled WGS sequence"/>
</dbReference>
<dbReference type="GO" id="GO:0006412">
    <property type="term" value="P:translation"/>
    <property type="evidence" value="ECO:0007669"/>
    <property type="project" value="UniProtKB-UniRule"/>
</dbReference>
<dbReference type="GO" id="GO:0003735">
    <property type="term" value="F:structural constituent of ribosome"/>
    <property type="evidence" value="ECO:0007669"/>
    <property type="project" value="InterPro"/>
</dbReference>
<dbReference type="AlphaFoldDB" id="A0A1F5G0S9"/>
<gene>
    <name evidence="5" type="primary">rpsH</name>
    <name evidence="7" type="ORF">A2164_01170</name>
</gene>
<dbReference type="EMBL" id="MFAT01000067">
    <property type="protein sequence ID" value="OGD85466.1"/>
    <property type="molecule type" value="Genomic_DNA"/>
</dbReference>
<dbReference type="Gene3D" id="3.30.1370.30">
    <property type="match status" value="1"/>
</dbReference>
<name>A0A1F5G0S9_9BACT</name>
<evidence type="ECO:0000256" key="2">
    <source>
        <dbReference type="ARBA" id="ARBA00022980"/>
    </source>
</evidence>